<protein>
    <recommendedName>
        <fullName evidence="3">Cof-type HAD-IIB family hydrolase</fullName>
    </recommendedName>
</protein>
<dbReference type="NCBIfam" id="TIGR01484">
    <property type="entry name" value="HAD-SF-IIB"/>
    <property type="match status" value="1"/>
</dbReference>
<reference evidence="1 2" key="1">
    <citation type="submission" date="2016-10" db="EMBL/GenBank/DDBJ databases">
        <authorList>
            <person name="Varghese N."/>
            <person name="Submissions S."/>
        </authorList>
    </citation>
    <scope>NUCLEOTIDE SEQUENCE [LARGE SCALE GENOMIC DNA]</scope>
    <source>
        <strain evidence="1 2">WC1T17</strain>
    </source>
</reference>
<dbReference type="SFLD" id="SFLDS00003">
    <property type="entry name" value="Haloacid_Dehalogenase"/>
    <property type="match status" value="1"/>
</dbReference>
<dbReference type="PANTHER" id="PTHR10000:SF53">
    <property type="entry name" value="5-AMINO-6-(5-PHOSPHO-D-RIBITYLAMINO)URACIL PHOSPHATASE YBJI-RELATED"/>
    <property type="match status" value="1"/>
</dbReference>
<dbReference type="EMBL" id="FOCC01000014">
    <property type="protein sequence ID" value="SEM92615.1"/>
    <property type="molecule type" value="Genomic_DNA"/>
</dbReference>
<dbReference type="Gene3D" id="3.30.1240.10">
    <property type="match status" value="1"/>
</dbReference>
<sequence>MAKIKAVAVDMDGTFLNDQKNYDRDFFKQLLQKMHAQDGHFIVASGNQYARLQDDFKEFYTEIDFVAKNGANLLAKGKEMLVQTIDQKTIQDIIAFQEGIKDSHLTVNGVKSAYMLVYEDPKFLESIFYYCPAHTLLASFNDLPADRFIKINLAVPQELTEQTMANLRKNFGAKVHVTSSGFGDIDIIKRGVNKAQGLELILKQWGLTGDDLAAFGDGGNDIEMLKFAKYSYAMDNATPEVKAVARFKAPSNNDSGVLKALEKLLSK</sequence>
<dbReference type="InterPro" id="IPR036412">
    <property type="entry name" value="HAD-like_sf"/>
</dbReference>
<comment type="caution">
    <text evidence="1">The sequence shown here is derived from an EMBL/GenBank/DDBJ whole genome shotgun (WGS) entry which is preliminary data.</text>
</comment>
<dbReference type="InterPro" id="IPR006379">
    <property type="entry name" value="HAD-SF_hydro_IIB"/>
</dbReference>
<dbReference type="NCBIfam" id="TIGR00099">
    <property type="entry name" value="Cof-subfamily"/>
    <property type="match status" value="1"/>
</dbReference>
<dbReference type="Gene3D" id="3.40.50.1000">
    <property type="entry name" value="HAD superfamily/HAD-like"/>
    <property type="match status" value="1"/>
</dbReference>
<evidence type="ECO:0008006" key="3">
    <source>
        <dbReference type="Google" id="ProtNLM"/>
    </source>
</evidence>
<name>A0ABY1ADJ8_9LACO</name>
<dbReference type="SFLD" id="SFLDG01140">
    <property type="entry name" value="C2.B:_Phosphomannomutase_and_P"/>
    <property type="match status" value="1"/>
</dbReference>
<evidence type="ECO:0000313" key="2">
    <source>
        <dbReference type="Proteomes" id="UP000182089"/>
    </source>
</evidence>
<dbReference type="Pfam" id="PF08282">
    <property type="entry name" value="Hydrolase_3"/>
    <property type="match status" value="1"/>
</dbReference>
<dbReference type="PROSITE" id="PS01229">
    <property type="entry name" value="COF_2"/>
    <property type="match status" value="1"/>
</dbReference>
<dbReference type="InterPro" id="IPR000150">
    <property type="entry name" value="Cof"/>
</dbReference>
<accession>A0ABY1ADJ8</accession>
<dbReference type="CDD" id="cd07518">
    <property type="entry name" value="HAD_YbiV-Like"/>
    <property type="match status" value="1"/>
</dbReference>
<dbReference type="InterPro" id="IPR023214">
    <property type="entry name" value="HAD_sf"/>
</dbReference>
<dbReference type="SFLD" id="SFLDG01144">
    <property type="entry name" value="C2.B.4:_PGP_Like"/>
    <property type="match status" value="1"/>
</dbReference>
<evidence type="ECO:0000313" key="1">
    <source>
        <dbReference type="EMBL" id="SEM92615.1"/>
    </source>
</evidence>
<gene>
    <name evidence="1" type="ORF">SAMN05216431_11412</name>
</gene>
<dbReference type="SUPFAM" id="SSF56784">
    <property type="entry name" value="HAD-like"/>
    <property type="match status" value="1"/>
</dbReference>
<organism evidence="1 2">
    <name type="scientific">Ligilactobacillus ruminis</name>
    <dbReference type="NCBI Taxonomy" id="1623"/>
    <lineage>
        <taxon>Bacteria</taxon>
        <taxon>Bacillati</taxon>
        <taxon>Bacillota</taxon>
        <taxon>Bacilli</taxon>
        <taxon>Lactobacillales</taxon>
        <taxon>Lactobacillaceae</taxon>
        <taxon>Ligilactobacillus</taxon>
    </lineage>
</organism>
<proteinExistence type="predicted"/>
<dbReference type="Proteomes" id="UP000182089">
    <property type="component" value="Unassembled WGS sequence"/>
</dbReference>
<dbReference type="PANTHER" id="PTHR10000">
    <property type="entry name" value="PHOSPHOSERINE PHOSPHATASE"/>
    <property type="match status" value="1"/>
</dbReference>